<dbReference type="STRING" id="75743.A0A401QAJ8"/>
<evidence type="ECO:0000313" key="2">
    <source>
        <dbReference type="Proteomes" id="UP000288216"/>
    </source>
</evidence>
<protein>
    <submittedName>
        <fullName evidence="1">Uncharacterized protein</fullName>
    </submittedName>
</protein>
<name>A0A401QAJ8_SCYTO</name>
<dbReference type="EMBL" id="BFAA01023425">
    <property type="protein sequence ID" value="GCB82418.1"/>
    <property type="molecule type" value="Genomic_DNA"/>
</dbReference>
<dbReference type="Proteomes" id="UP000288216">
    <property type="component" value="Unassembled WGS sequence"/>
</dbReference>
<evidence type="ECO:0000313" key="1">
    <source>
        <dbReference type="EMBL" id="GCB82418.1"/>
    </source>
</evidence>
<comment type="caution">
    <text evidence="1">The sequence shown here is derived from an EMBL/GenBank/DDBJ whole genome shotgun (WGS) entry which is preliminary data.</text>
</comment>
<keyword evidence="2" id="KW-1185">Reference proteome</keyword>
<sequence>VEENEWVVDYALKKRNVKLVPTGIDFGKEGFTRTARNLVKLLAY</sequence>
<organism evidence="1 2">
    <name type="scientific">Scyliorhinus torazame</name>
    <name type="common">Cloudy catshark</name>
    <name type="synonym">Catulus torazame</name>
    <dbReference type="NCBI Taxonomy" id="75743"/>
    <lineage>
        <taxon>Eukaryota</taxon>
        <taxon>Metazoa</taxon>
        <taxon>Chordata</taxon>
        <taxon>Craniata</taxon>
        <taxon>Vertebrata</taxon>
        <taxon>Chondrichthyes</taxon>
        <taxon>Elasmobranchii</taxon>
        <taxon>Galeomorphii</taxon>
        <taxon>Galeoidea</taxon>
        <taxon>Carcharhiniformes</taxon>
        <taxon>Scyliorhinidae</taxon>
        <taxon>Scyliorhinus</taxon>
    </lineage>
</organism>
<dbReference type="AlphaFoldDB" id="A0A401QAJ8"/>
<feature type="non-terminal residue" evidence="1">
    <location>
        <position position="1"/>
    </location>
</feature>
<accession>A0A401QAJ8</accession>
<dbReference type="OrthoDB" id="427002at2759"/>
<gene>
    <name evidence="1" type="ORF">scyTo_0022665</name>
</gene>
<reference evidence="1 2" key="1">
    <citation type="journal article" date="2018" name="Nat. Ecol. Evol.">
        <title>Shark genomes provide insights into elasmobranch evolution and the origin of vertebrates.</title>
        <authorList>
            <person name="Hara Y"/>
            <person name="Yamaguchi K"/>
            <person name="Onimaru K"/>
            <person name="Kadota M"/>
            <person name="Koyanagi M"/>
            <person name="Keeley SD"/>
            <person name="Tatsumi K"/>
            <person name="Tanaka K"/>
            <person name="Motone F"/>
            <person name="Kageyama Y"/>
            <person name="Nozu R"/>
            <person name="Adachi N"/>
            <person name="Nishimura O"/>
            <person name="Nakagawa R"/>
            <person name="Tanegashima C"/>
            <person name="Kiyatake I"/>
            <person name="Matsumoto R"/>
            <person name="Murakumo K"/>
            <person name="Nishida K"/>
            <person name="Terakita A"/>
            <person name="Kuratani S"/>
            <person name="Sato K"/>
            <person name="Hyodo S Kuraku.S."/>
        </authorList>
    </citation>
    <scope>NUCLEOTIDE SEQUENCE [LARGE SCALE GENOMIC DNA]</scope>
</reference>
<proteinExistence type="predicted"/>